<dbReference type="SUPFAM" id="SSF141986">
    <property type="entry name" value="LD-carboxypeptidase A C-terminal domain-like"/>
    <property type="match status" value="1"/>
</dbReference>
<dbReference type="Pfam" id="PF17676">
    <property type="entry name" value="Peptidase_S66C"/>
    <property type="match status" value="1"/>
</dbReference>
<sequence>MICASLGTSYEIETKGKILLIEEWNIEPWEIDHLINHLYNAGKLQETRGIVFGECVNCLPDSKTGFENSLTLTDILEHFMNLVKVPAIYGLPLGHTRDMATIPLGCQVYLNETTGELFIEESGTIG</sequence>
<feature type="domain" description="LD-carboxypeptidase C-terminal" evidence="4">
    <location>
        <begin position="2"/>
        <end position="109"/>
    </location>
</feature>
<keyword evidence="6" id="KW-1185">Reference proteome</keyword>
<evidence type="ECO:0000259" key="4">
    <source>
        <dbReference type="Pfam" id="PF17676"/>
    </source>
</evidence>
<evidence type="ECO:0000256" key="3">
    <source>
        <dbReference type="ARBA" id="ARBA00022825"/>
    </source>
</evidence>
<evidence type="ECO:0000256" key="1">
    <source>
        <dbReference type="ARBA" id="ARBA00022645"/>
    </source>
</evidence>
<protein>
    <submittedName>
        <fullName evidence="5">Muramoyltetrapeptide carboxypeptidase</fullName>
    </submittedName>
</protein>
<dbReference type="GO" id="GO:0004180">
    <property type="term" value="F:carboxypeptidase activity"/>
    <property type="evidence" value="ECO:0007669"/>
    <property type="project" value="UniProtKB-KW"/>
</dbReference>
<organism evidence="5 6">
    <name type="scientific">Bacillus badius</name>
    <dbReference type="NCBI Taxonomy" id="1455"/>
    <lineage>
        <taxon>Bacteria</taxon>
        <taxon>Bacillati</taxon>
        <taxon>Bacillota</taxon>
        <taxon>Bacilli</taxon>
        <taxon>Bacillales</taxon>
        <taxon>Bacillaceae</taxon>
        <taxon>Pseudobacillus</taxon>
    </lineage>
</organism>
<evidence type="ECO:0000313" key="5">
    <source>
        <dbReference type="EMBL" id="KIL79115.1"/>
    </source>
</evidence>
<dbReference type="Gene3D" id="3.50.30.60">
    <property type="entry name" value="LD-carboxypeptidase A C-terminal domain-like"/>
    <property type="match status" value="1"/>
</dbReference>
<dbReference type="InterPro" id="IPR027461">
    <property type="entry name" value="Carboxypeptidase_A_C_sf"/>
</dbReference>
<keyword evidence="3" id="KW-0720">Serine protease</keyword>
<dbReference type="EMBL" id="JXLP01000005">
    <property type="protein sequence ID" value="KIL79115.1"/>
    <property type="molecule type" value="Genomic_DNA"/>
</dbReference>
<dbReference type="PANTHER" id="PTHR30237">
    <property type="entry name" value="MURAMOYLTETRAPEPTIDE CARBOXYPEPTIDASE"/>
    <property type="match status" value="1"/>
</dbReference>
<proteinExistence type="predicted"/>
<accession>A0ABR5AWK6</accession>
<evidence type="ECO:0000313" key="6">
    <source>
        <dbReference type="Proteomes" id="UP000031982"/>
    </source>
</evidence>
<name>A0ABR5AWK6_BACBA</name>
<gene>
    <name evidence="5" type="ORF">SD77_3916</name>
</gene>
<reference evidence="5 6" key="1">
    <citation type="submission" date="2015-01" db="EMBL/GenBank/DDBJ databases">
        <title>Genome Assembly of Bacillus badius MTCC 1458.</title>
        <authorList>
            <person name="Verma A."/>
            <person name="Khatri I."/>
            <person name="Mual P."/>
            <person name="Subramanian S."/>
            <person name="Krishnamurthi S."/>
        </authorList>
    </citation>
    <scope>NUCLEOTIDE SEQUENCE [LARGE SCALE GENOMIC DNA]</scope>
    <source>
        <strain evidence="5 6">MTCC 1458</strain>
    </source>
</reference>
<keyword evidence="3" id="KW-0378">Hydrolase</keyword>
<dbReference type="InterPro" id="IPR040921">
    <property type="entry name" value="Peptidase_S66C"/>
</dbReference>
<keyword evidence="1 5" id="KW-0121">Carboxypeptidase</keyword>
<dbReference type="PANTHER" id="PTHR30237:SF2">
    <property type="entry name" value="MUREIN TETRAPEPTIDE CARBOXYPEPTIDASE"/>
    <property type="match status" value="1"/>
</dbReference>
<evidence type="ECO:0000256" key="2">
    <source>
        <dbReference type="ARBA" id="ARBA00022670"/>
    </source>
</evidence>
<keyword evidence="2" id="KW-0645">Protease</keyword>
<comment type="caution">
    <text evidence="5">The sequence shown here is derived from an EMBL/GenBank/DDBJ whole genome shotgun (WGS) entry which is preliminary data.</text>
</comment>
<dbReference type="InterPro" id="IPR003507">
    <property type="entry name" value="S66_fam"/>
</dbReference>
<dbReference type="Proteomes" id="UP000031982">
    <property type="component" value="Unassembled WGS sequence"/>
</dbReference>